<dbReference type="SUPFAM" id="SSF46689">
    <property type="entry name" value="Homeodomain-like"/>
    <property type="match status" value="1"/>
</dbReference>
<dbReference type="GO" id="GO:0003677">
    <property type="term" value="F:DNA binding"/>
    <property type="evidence" value="ECO:0007669"/>
    <property type="project" value="UniProtKB-KW"/>
</dbReference>
<feature type="domain" description="Response regulatory" evidence="7">
    <location>
        <begin position="1"/>
        <end position="95"/>
    </location>
</feature>
<dbReference type="PROSITE" id="PS50045">
    <property type="entry name" value="SIGMA54_INTERACT_4"/>
    <property type="match status" value="1"/>
</dbReference>
<name>A0A916ZW11_9FLAO</name>
<dbReference type="Gene3D" id="1.10.10.60">
    <property type="entry name" value="Homeodomain-like"/>
    <property type="match status" value="1"/>
</dbReference>
<dbReference type="GO" id="GO:0000160">
    <property type="term" value="P:phosphorelay signal transduction system"/>
    <property type="evidence" value="ECO:0007669"/>
    <property type="project" value="InterPro"/>
</dbReference>
<evidence type="ECO:0000256" key="5">
    <source>
        <dbReference type="SAM" id="Coils"/>
    </source>
</evidence>
<dbReference type="Pfam" id="PF00158">
    <property type="entry name" value="Sigma54_activat"/>
    <property type="match status" value="1"/>
</dbReference>
<evidence type="ECO:0000256" key="2">
    <source>
        <dbReference type="ARBA" id="ARBA00022840"/>
    </source>
</evidence>
<dbReference type="PROSITE" id="PS00676">
    <property type="entry name" value="SIGMA54_INTERACT_2"/>
    <property type="match status" value="1"/>
</dbReference>
<dbReference type="GO" id="GO:0006355">
    <property type="term" value="P:regulation of DNA-templated transcription"/>
    <property type="evidence" value="ECO:0007669"/>
    <property type="project" value="InterPro"/>
</dbReference>
<evidence type="ECO:0000313" key="8">
    <source>
        <dbReference type="EMBL" id="GGE14225.1"/>
    </source>
</evidence>
<dbReference type="Gene3D" id="3.40.50.2300">
    <property type="match status" value="1"/>
</dbReference>
<feature type="domain" description="Sigma-54 factor interaction" evidence="6">
    <location>
        <begin position="122"/>
        <end position="351"/>
    </location>
</feature>
<evidence type="ECO:0000256" key="4">
    <source>
        <dbReference type="PROSITE-ProRule" id="PRU00169"/>
    </source>
</evidence>
<reference evidence="8 9" key="1">
    <citation type="journal article" date="2014" name="Int. J. Syst. Evol. Microbiol.">
        <title>Complete genome sequence of Corynebacterium casei LMG S-19264T (=DSM 44701T), isolated from a smear-ripened cheese.</title>
        <authorList>
            <consortium name="US DOE Joint Genome Institute (JGI-PGF)"/>
            <person name="Walter F."/>
            <person name="Albersmeier A."/>
            <person name="Kalinowski J."/>
            <person name="Ruckert C."/>
        </authorList>
    </citation>
    <scope>NUCLEOTIDE SEQUENCE [LARGE SCALE GENOMIC DNA]</scope>
    <source>
        <strain evidence="8 9">CGMCC 1.12925</strain>
    </source>
</reference>
<dbReference type="InterPro" id="IPR002078">
    <property type="entry name" value="Sigma_54_int"/>
</dbReference>
<gene>
    <name evidence="8" type="ORF">GCM10010831_14490</name>
</gene>
<dbReference type="CDD" id="cd00009">
    <property type="entry name" value="AAA"/>
    <property type="match status" value="1"/>
</dbReference>
<dbReference type="GO" id="GO:0005524">
    <property type="term" value="F:ATP binding"/>
    <property type="evidence" value="ECO:0007669"/>
    <property type="project" value="UniProtKB-KW"/>
</dbReference>
<dbReference type="PANTHER" id="PTHR32071:SF117">
    <property type="entry name" value="PTS-DEPENDENT DIHYDROXYACETONE KINASE OPERON REGULATORY PROTEIN-RELATED"/>
    <property type="match status" value="1"/>
</dbReference>
<sequence length="424" mass="48364">MNPDHDVSLYSDPFKLLKDLSKKPDLVCVDFLMPEMDGKQLIDKIFKINPNQDILVISGQSNIPVVIDLLKAGVKDYIIKTEDLKNSLWKSVNNIKEKKKLTNEIKSLKKQLRNKSLQKADIIGKDLSIKLLNAHIEKAASTNINICITGETGTGKELVAKSIFNSAVNLSGEFVSINMSAIPSDLLESELFGHEKGAFTGADQRKIGLFEKANNGILFLDEIAEIDFELQAKLLRAIEERKIRRLGGNELINVNFKLVTATHKDLTKLIKQNKFREDLYYRIFGFPIHLIPLRDRRNDIPVLSEYFINSLAKQNNKKIPIIQDDAIKKLGNYTFPGNIRELKSIIELACVLCEDYIIKAKDIRLPNVKKAPFTEEKTLNEYNNEIIQYYLDKYNFNVKKVAQLLDIGVSTIYYLAKNNRIHLK</sequence>
<dbReference type="InterPro" id="IPR027417">
    <property type="entry name" value="P-loop_NTPase"/>
</dbReference>
<dbReference type="SMART" id="SM00382">
    <property type="entry name" value="AAA"/>
    <property type="match status" value="1"/>
</dbReference>
<dbReference type="Gene3D" id="1.10.8.60">
    <property type="match status" value="1"/>
</dbReference>
<feature type="coiled-coil region" evidence="5">
    <location>
        <begin position="91"/>
        <end position="118"/>
    </location>
</feature>
<dbReference type="AlphaFoldDB" id="A0A916ZW11"/>
<evidence type="ECO:0000256" key="3">
    <source>
        <dbReference type="ARBA" id="ARBA00023125"/>
    </source>
</evidence>
<feature type="modified residue" description="4-aspartylphosphate" evidence="4">
    <location>
        <position position="30"/>
    </location>
</feature>
<keyword evidence="3" id="KW-0238">DNA-binding</keyword>
<protein>
    <submittedName>
        <fullName evidence="8">Sigma-54-dependent Fis family transcriptional regulator</fullName>
    </submittedName>
</protein>
<dbReference type="SUPFAM" id="SSF52172">
    <property type="entry name" value="CheY-like"/>
    <property type="match status" value="1"/>
</dbReference>
<evidence type="ECO:0000259" key="6">
    <source>
        <dbReference type="PROSITE" id="PS50045"/>
    </source>
</evidence>
<dbReference type="InterPro" id="IPR025943">
    <property type="entry name" value="Sigma_54_int_dom_ATP-bd_2"/>
</dbReference>
<accession>A0A916ZW11</accession>
<proteinExistence type="predicted"/>
<dbReference type="EMBL" id="BMGL01000007">
    <property type="protein sequence ID" value="GGE14225.1"/>
    <property type="molecule type" value="Genomic_DNA"/>
</dbReference>
<dbReference type="Pfam" id="PF25601">
    <property type="entry name" value="AAA_lid_14"/>
    <property type="match status" value="1"/>
</dbReference>
<dbReference type="InterPro" id="IPR011006">
    <property type="entry name" value="CheY-like_superfamily"/>
</dbReference>
<dbReference type="InterPro" id="IPR001789">
    <property type="entry name" value="Sig_transdc_resp-reg_receiver"/>
</dbReference>
<dbReference type="InterPro" id="IPR003593">
    <property type="entry name" value="AAA+_ATPase"/>
</dbReference>
<dbReference type="FunFam" id="3.40.50.300:FF:000006">
    <property type="entry name" value="DNA-binding transcriptional regulator NtrC"/>
    <property type="match status" value="1"/>
</dbReference>
<evidence type="ECO:0000313" key="9">
    <source>
        <dbReference type="Proteomes" id="UP000599688"/>
    </source>
</evidence>
<evidence type="ECO:0000256" key="1">
    <source>
        <dbReference type="ARBA" id="ARBA00022741"/>
    </source>
</evidence>
<dbReference type="Gene3D" id="3.40.50.300">
    <property type="entry name" value="P-loop containing nucleotide triphosphate hydrolases"/>
    <property type="match status" value="1"/>
</dbReference>
<dbReference type="Pfam" id="PF00072">
    <property type="entry name" value="Response_reg"/>
    <property type="match status" value="1"/>
</dbReference>
<comment type="caution">
    <text evidence="8">The sequence shown here is derived from an EMBL/GenBank/DDBJ whole genome shotgun (WGS) entry which is preliminary data.</text>
</comment>
<evidence type="ECO:0000259" key="7">
    <source>
        <dbReference type="PROSITE" id="PS50110"/>
    </source>
</evidence>
<keyword evidence="2" id="KW-0067">ATP-binding</keyword>
<dbReference type="InterPro" id="IPR009057">
    <property type="entry name" value="Homeodomain-like_sf"/>
</dbReference>
<dbReference type="PANTHER" id="PTHR32071">
    <property type="entry name" value="TRANSCRIPTIONAL REGULATORY PROTEIN"/>
    <property type="match status" value="1"/>
</dbReference>
<keyword evidence="4" id="KW-0597">Phosphoprotein</keyword>
<keyword evidence="1" id="KW-0547">Nucleotide-binding</keyword>
<organism evidence="8 9">
    <name type="scientific">Psychroflexus salis</name>
    <dbReference type="NCBI Taxonomy" id="1526574"/>
    <lineage>
        <taxon>Bacteria</taxon>
        <taxon>Pseudomonadati</taxon>
        <taxon>Bacteroidota</taxon>
        <taxon>Flavobacteriia</taxon>
        <taxon>Flavobacteriales</taxon>
        <taxon>Flavobacteriaceae</taxon>
        <taxon>Psychroflexus</taxon>
    </lineage>
</organism>
<dbReference type="InterPro" id="IPR058031">
    <property type="entry name" value="AAA_lid_NorR"/>
</dbReference>
<dbReference type="PROSITE" id="PS50110">
    <property type="entry name" value="RESPONSE_REGULATORY"/>
    <property type="match status" value="1"/>
</dbReference>
<keyword evidence="5" id="KW-0175">Coiled coil</keyword>
<dbReference type="Proteomes" id="UP000599688">
    <property type="component" value="Unassembled WGS sequence"/>
</dbReference>
<keyword evidence="9" id="KW-1185">Reference proteome</keyword>
<dbReference type="SUPFAM" id="SSF52540">
    <property type="entry name" value="P-loop containing nucleoside triphosphate hydrolases"/>
    <property type="match status" value="1"/>
</dbReference>